<accession>A0AAJ0CU59</accession>
<dbReference type="Proteomes" id="UP001251528">
    <property type="component" value="Unassembled WGS sequence"/>
</dbReference>
<reference evidence="1" key="1">
    <citation type="submission" date="2023-06" db="EMBL/GenBank/DDBJ databases">
        <title>Conoideocrella luteorostrata (Hypocreales: Clavicipitaceae), a potential biocontrol fungus for elongate hemlock scale in United States Christmas tree production areas.</title>
        <authorList>
            <person name="Barrett H."/>
            <person name="Lovett B."/>
            <person name="Macias A.M."/>
            <person name="Stajich J.E."/>
            <person name="Kasson M.T."/>
        </authorList>
    </citation>
    <scope>NUCLEOTIDE SEQUENCE</scope>
    <source>
        <strain evidence="1">ARSEF 14590</strain>
    </source>
</reference>
<gene>
    <name evidence="1" type="ORF">QQS21_002963</name>
</gene>
<dbReference type="EMBL" id="JASWJB010000037">
    <property type="protein sequence ID" value="KAK2608501.1"/>
    <property type="molecule type" value="Genomic_DNA"/>
</dbReference>
<keyword evidence="2" id="KW-1185">Reference proteome</keyword>
<proteinExistence type="predicted"/>
<comment type="caution">
    <text evidence="1">The sequence shown here is derived from an EMBL/GenBank/DDBJ whole genome shotgun (WGS) entry which is preliminary data.</text>
</comment>
<name>A0AAJ0CU59_9HYPO</name>
<evidence type="ECO:0008006" key="3">
    <source>
        <dbReference type="Google" id="ProtNLM"/>
    </source>
</evidence>
<evidence type="ECO:0000313" key="1">
    <source>
        <dbReference type="EMBL" id="KAK2608501.1"/>
    </source>
</evidence>
<organism evidence="1 2">
    <name type="scientific">Conoideocrella luteorostrata</name>
    <dbReference type="NCBI Taxonomy" id="1105319"/>
    <lineage>
        <taxon>Eukaryota</taxon>
        <taxon>Fungi</taxon>
        <taxon>Dikarya</taxon>
        <taxon>Ascomycota</taxon>
        <taxon>Pezizomycotina</taxon>
        <taxon>Sordariomycetes</taxon>
        <taxon>Hypocreomycetidae</taxon>
        <taxon>Hypocreales</taxon>
        <taxon>Clavicipitaceae</taxon>
        <taxon>Conoideocrella</taxon>
    </lineage>
</organism>
<dbReference type="AlphaFoldDB" id="A0AAJ0CU59"/>
<sequence>MGGSAFTTGGRTLHTPRMPKSIYEHVKSKCHSILREHYTCVASPIEGPAKLDFGDIDILVAWPKEQAADTKAELEKIADLLDATDAILTEKKCSSNFAIPWPQELDGAGAEPETHQKHIQVDVRVCPTLDHLQWILFKHAHGDIWSILGSTIRPFGLTLDDEALWLRIPEVEAFNKTMAKIFLTVEPAEVLRFLGLPIDDIWDVPFSSLKDMFEYVTECRMFRVLPQHIGITQCEDLTVTTDDPRKLKSNDRRRMSKRPAFREWIDEFLPECRREGRFLERRTSRKEITREAIERFNVGDEYSSRRRKLLLERQRDFIFRDVIKGAIPQPDHLDSRAMLFRGCQVKALKRIILEGDKSFGVQPEESLTDEDGLFNMKRVAKFIAKHKNEVGKAAIQLHQQRYDVLKAREADKP</sequence>
<evidence type="ECO:0000313" key="2">
    <source>
        <dbReference type="Proteomes" id="UP001251528"/>
    </source>
</evidence>
<protein>
    <recommendedName>
        <fullName evidence="3">Nucleotidyltransferase</fullName>
    </recommendedName>
</protein>